<name>A0A2H3CFP8_ARMGA</name>
<reference evidence="2" key="1">
    <citation type="journal article" date="2017" name="Nat. Ecol. Evol.">
        <title>Genome expansion and lineage-specific genetic innovations in the forest pathogenic fungi Armillaria.</title>
        <authorList>
            <person name="Sipos G."/>
            <person name="Prasanna A.N."/>
            <person name="Walter M.C."/>
            <person name="O'Connor E."/>
            <person name="Balint B."/>
            <person name="Krizsan K."/>
            <person name="Kiss B."/>
            <person name="Hess J."/>
            <person name="Varga T."/>
            <person name="Slot J."/>
            <person name="Riley R."/>
            <person name="Boka B."/>
            <person name="Rigling D."/>
            <person name="Barry K."/>
            <person name="Lee J."/>
            <person name="Mihaltcheva S."/>
            <person name="LaButti K."/>
            <person name="Lipzen A."/>
            <person name="Waldron R."/>
            <person name="Moloney N.M."/>
            <person name="Sperisen C."/>
            <person name="Kredics L."/>
            <person name="Vagvoelgyi C."/>
            <person name="Patrignani A."/>
            <person name="Fitzpatrick D."/>
            <person name="Nagy I."/>
            <person name="Doyle S."/>
            <person name="Anderson J.B."/>
            <person name="Grigoriev I.V."/>
            <person name="Gueldener U."/>
            <person name="Muensterkoetter M."/>
            <person name="Nagy L.G."/>
        </authorList>
    </citation>
    <scope>NUCLEOTIDE SEQUENCE [LARGE SCALE GENOMIC DNA]</scope>
    <source>
        <strain evidence="2">Ar21-2</strain>
    </source>
</reference>
<gene>
    <name evidence="1" type="ORF">ARMGADRAFT_1090941</name>
</gene>
<proteinExistence type="predicted"/>
<evidence type="ECO:0000313" key="1">
    <source>
        <dbReference type="EMBL" id="PBK81885.1"/>
    </source>
</evidence>
<sequence>MTDEERILLTTEGIAQVTSMVVGDSLWTHSIKTGVFFSEHALQPHTVPVSMDTMKLKSATVEEYNTNQWVRDAHKKTYKAALGRGSVHYADDPDVVIELFFCPLQQIHNEAEYGNCKNPNISSLIELEDTWYGNMLVMKTVKGAVVDLEPDSKEMKSIMAVLTEFCLTYTAKWKERKSGANYDLVKLQFIEQFLKFYR</sequence>
<dbReference type="EMBL" id="KZ293724">
    <property type="protein sequence ID" value="PBK81885.1"/>
    <property type="molecule type" value="Genomic_DNA"/>
</dbReference>
<keyword evidence="2" id="KW-1185">Reference proteome</keyword>
<accession>A0A2H3CFP8</accession>
<dbReference type="AlphaFoldDB" id="A0A2H3CFP8"/>
<protein>
    <submittedName>
        <fullName evidence="1">Uncharacterized protein</fullName>
    </submittedName>
</protein>
<evidence type="ECO:0000313" key="2">
    <source>
        <dbReference type="Proteomes" id="UP000217790"/>
    </source>
</evidence>
<dbReference type="OrthoDB" id="3106569at2759"/>
<organism evidence="1 2">
    <name type="scientific">Armillaria gallica</name>
    <name type="common">Bulbous honey fungus</name>
    <name type="synonym">Armillaria bulbosa</name>
    <dbReference type="NCBI Taxonomy" id="47427"/>
    <lineage>
        <taxon>Eukaryota</taxon>
        <taxon>Fungi</taxon>
        <taxon>Dikarya</taxon>
        <taxon>Basidiomycota</taxon>
        <taxon>Agaricomycotina</taxon>
        <taxon>Agaricomycetes</taxon>
        <taxon>Agaricomycetidae</taxon>
        <taxon>Agaricales</taxon>
        <taxon>Marasmiineae</taxon>
        <taxon>Physalacriaceae</taxon>
        <taxon>Armillaria</taxon>
    </lineage>
</organism>
<dbReference type="InParanoid" id="A0A2H3CFP8"/>
<dbReference type="Proteomes" id="UP000217790">
    <property type="component" value="Unassembled WGS sequence"/>
</dbReference>
<dbReference type="OMA" id="CLDYIAK"/>